<dbReference type="EMBL" id="MPON01000035">
    <property type="protein sequence ID" value="OKA31415.1"/>
    <property type="molecule type" value="Genomic_DNA"/>
</dbReference>
<accession>A0A1Q4L328</accession>
<name>A0A1Q4L328_BACCE</name>
<protein>
    <submittedName>
        <fullName evidence="1">Uncharacterized protein</fullName>
    </submittedName>
</protein>
<gene>
    <name evidence="1" type="ORF">BJR07_29650</name>
</gene>
<reference evidence="1 2" key="1">
    <citation type="submission" date="2016-11" db="EMBL/GenBank/DDBJ databases">
        <title>Identification of Bacillus cereus isolated from egg-white.</title>
        <authorList>
            <person name="Soni A."/>
            <person name="Oey I."/>
            <person name="Silcock P."/>
            <person name="Bremer P."/>
        </authorList>
    </citation>
    <scope>NUCLEOTIDE SEQUENCE [LARGE SCALE GENOMIC DNA]</scope>
    <source>
        <strain evidence="1 2">NZAS03</strain>
    </source>
</reference>
<comment type="caution">
    <text evidence="1">The sequence shown here is derived from an EMBL/GenBank/DDBJ whole genome shotgun (WGS) entry which is preliminary data.</text>
</comment>
<evidence type="ECO:0000313" key="1">
    <source>
        <dbReference type="EMBL" id="OKA31415.1"/>
    </source>
</evidence>
<proteinExistence type="predicted"/>
<dbReference type="AlphaFoldDB" id="A0A1Q4L328"/>
<organism evidence="1 2">
    <name type="scientific">Bacillus cereus</name>
    <dbReference type="NCBI Taxonomy" id="1396"/>
    <lineage>
        <taxon>Bacteria</taxon>
        <taxon>Bacillati</taxon>
        <taxon>Bacillota</taxon>
        <taxon>Bacilli</taxon>
        <taxon>Bacillales</taxon>
        <taxon>Bacillaceae</taxon>
        <taxon>Bacillus</taxon>
        <taxon>Bacillus cereus group</taxon>
    </lineage>
</organism>
<evidence type="ECO:0000313" key="2">
    <source>
        <dbReference type="Proteomes" id="UP000186535"/>
    </source>
</evidence>
<dbReference type="RefSeq" id="WP_073519130.1">
    <property type="nucleotide sequence ID" value="NZ_MPOM01000069.1"/>
</dbReference>
<sequence length="68" mass="7718">MTNKLDKNRLEAVEAFVNTCVLKGISEEKSFELVKTLCVLIQQKRHDEWLNLVDEALKEAGNEEGVSL</sequence>
<dbReference type="Proteomes" id="UP000186535">
    <property type="component" value="Unassembled WGS sequence"/>
</dbReference>